<name>A0A5C6FDK1_9BACT</name>
<keyword evidence="2" id="KW-1185">Reference proteome</keyword>
<dbReference type="RefSeq" id="WP_146532927.1">
    <property type="nucleotide sequence ID" value="NZ_SJPX01000001.1"/>
</dbReference>
<evidence type="ECO:0000313" key="1">
    <source>
        <dbReference type="EMBL" id="TWU58146.1"/>
    </source>
</evidence>
<protein>
    <recommendedName>
        <fullName evidence="3">WXG100 family type VII secretion target</fullName>
    </recommendedName>
</protein>
<organism evidence="1 2">
    <name type="scientific">Rubripirellula reticaptiva</name>
    <dbReference type="NCBI Taxonomy" id="2528013"/>
    <lineage>
        <taxon>Bacteria</taxon>
        <taxon>Pseudomonadati</taxon>
        <taxon>Planctomycetota</taxon>
        <taxon>Planctomycetia</taxon>
        <taxon>Pirellulales</taxon>
        <taxon>Pirellulaceae</taxon>
        <taxon>Rubripirellula</taxon>
    </lineage>
</organism>
<proteinExistence type="predicted"/>
<evidence type="ECO:0000313" key="2">
    <source>
        <dbReference type="Proteomes" id="UP000317977"/>
    </source>
</evidence>
<dbReference type="OrthoDB" id="280891at2"/>
<sequence>MAFNLGRVTDCENRLQRDFVEFARLWSDVRETWQDERRAKFEQENLTSLGPSLNRFSAALRDFSDAVRKAERALDDEMTGNKSD</sequence>
<comment type="caution">
    <text evidence="1">The sequence shown here is derived from an EMBL/GenBank/DDBJ whole genome shotgun (WGS) entry which is preliminary data.</text>
</comment>
<dbReference type="Proteomes" id="UP000317977">
    <property type="component" value="Unassembled WGS sequence"/>
</dbReference>
<reference evidence="1 2" key="1">
    <citation type="submission" date="2019-02" db="EMBL/GenBank/DDBJ databases">
        <title>Deep-cultivation of Planctomycetes and their phenomic and genomic characterization uncovers novel biology.</title>
        <authorList>
            <person name="Wiegand S."/>
            <person name="Jogler M."/>
            <person name="Boedeker C."/>
            <person name="Pinto D."/>
            <person name="Vollmers J."/>
            <person name="Rivas-Marin E."/>
            <person name="Kohn T."/>
            <person name="Peeters S.H."/>
            <person name="Heuer A."/>
            <person name="Rast P."/>
            <person name="Oberbeckmann S."/>
            <person name="Bunk B."/>
            <person name="Jeske O."/>
            <person name="Meyerdierks A."/>
            <person name="Storesund J.E."/>
            <person name="Kallscheuer N."/>
            <person name="Luecker S."/>
            <person name="Lage O.M."/>
            <person name="Pohl T."/>
            <person name="Merkel B.J."/>
            <person name="Hornburger P."/>
            <person name="Mueller R.-W."/>
            <person name="Bruemmer F."/>
            <person name="Labrenz M."/>
            <person name="Spormann A.M."/>
            <person name="Op Den Camp H."/>
            <person name="Overmann J."/>
            <person name="Amann R."/>
            <person name="Jetten M.S.M."/>
            <person name="Mascher T."/>
            <person name="Medema M.H."/>
            <person name="Devos D.P."/>
            <person name="Kaster A.-K."/>
            <person name="Ovreas L."/>
            <person name="Rohde M."/>
            <person name="Galperin M.Y."/>
            <person name="Jogler C."/>
        </authorList>
    </citation>
    <scope>NUCLEOTIDE SEQUENCE [LARGE SCALE GENOMIC DNA]</scope>
    <source>
        <strain evidence="1 2">Poly59</strain>
    </source>
</reference>
<accession>A0A5C6FDK1</accession>
<evidence type="ECO:0008006" key="3">
    <source>
        <dbReference type="Google" id="ProtNLM"/>
    </source>
</evidence>
<dbReference type="AlphaFoldDB" id="A0A5C6FDK1"/>
<gene>
    <name evidence="1" type="ORF">Poly59_10550</name>
</gene>
<dbReference type="EMBL" id="SJPX01000001">
    <property type="protein sequence ID" value="TWU58146.1"/>
    <property type="molecule type" value="Genomic_DNA"/>
</dbReference>